<proteinExistence type="predicted"/>
<protein>
    <recommendedName>
        <fullName evidence="2">Lipoprotein</fullName>
    </recommendedName>
</protein>
<sequence>MRYSVWPFLLGVILLVGCVNYEKQEEAFDASMIGLPEADLIQRMGVPQRTYTSEGHKFLAYEHQSESYISDGGMGGGMGMGGFGMMGMGPYDFGEPSFDSGEVDVSTCQTVFDVVKGVVQNFSRHGDGC</sequence>
<organism evidence="1">
    <name type="scientific">Acidicaldus sp</name>
    <dbReference type="NCBI Taxonomy" id="1872105"/>
    <lineage>
        <taxon>Bacteria</taxon>
        <taxon>Pseudomonadati</taxon>
        <taxon>Pseudomonadota</taxon>
        <taxon>Alphaproteobacteria</taxon>
        <taxon>Acetobacterales</taxon>
        <taxon>Acetobacteraceae</taxon>
        <taxon>Acidicaldus</taxon>
    </lineage>
</organism>
<reference evidence="1" key="1">
    <citation type="journal article" date="2020" name="mSystems">
        <title>Genome- and Community-Level Interaction Insights into Carbon Utilization and Element Cycling Functions of Hydrothermarchaeota in Hydrothermal Sediment.</title>
        <authorList>
            <person name="Zhou Z."/>
            <person name="Liu Y."/>
            <person name="Xu W."/>
            <person name="Pan J."/>
            <person name="Luo Z.H."/>
            <person name="Li M."/>
        </authorList>
    </citation>
    <scope>NUCLEOTIDE SEQUENCE</scope>
    <source>
        <strain evidence="1">SpSt-997</strain>
    </source>
</reference>
<comment type="caution">
    <text evidence="1">The sequence shown here is derived from an EMBL/GenBank/DDBJ whole genome shotgun (WGS) entry which is preliminary data.</text>
</comment>
<dbReference type="PROSITE" id="PS51257">
    <property type="entry name" value="PROKAR_LIPOPROTEIN"/>
    <property type="match status" value="1"/>
</dbReference>
<dbReference type="AlphaFoldDB" id="A0A8J4HC00"/>
<evidence type="ECO:0000313" key="1">
    <source>
        <dbReference type="EMBL" id="HGC43050.1"/>
    </source>
</evidence>
<gene>
    <name evidence="1" type="ORF">ENY07_07505</name>
</gene>
<accession>A0A8J4HC00</accession>
<evidence type="ECO:0008006" key="2">
    <source>
        <dbReference type="Google" id="ProtNLM"/>
    </source>
</evidence>
<dbReference type="EMBL" id="DTQM01000148">
    <property type="protein sequence ID" value="HGC43050.1"/>
    <property type="molecule type" value="Genomic_DNA"/>
</dbReference>
<name>A0A8J4HC00_9PROT</name>